<sequence>MFFLVNHDALHFGWSQCANHELSRIGRPVNDIDPLAGQFVGHRRHARTAHADTGADRVDTGVI</sequence>
<feature type="region of interest" description="Disordered" evidence="1">
    <location>
        <begin position="43"/>
        <end position="63"/>
    </location>
</feature>
<name>A0A645JGE9_9ZZZZ</name>
<organism evidence="2">
    <name type="scientific">bioreactor metagenome</name>
    <dbReference type="NCBI Taxonomy" id="1076179"/>
    <lineage>
        <taxon>unclassified sequences</taxon>
        <taxon>metagenomes</taxon>
        <taxon>ecological metagenomes</taxon>
    </lineage>
</organism>
<feature type="compositionally biased region" description="Basic and acidic residues" evidence="1">
    <location>
        <begin position="49"/>
        <end position="63"/>
    </location>
</feature>
<accession>A0A645JGE9</accession>
<evidence type="ECO:0000313" key="2">
    <source>
        <dbReference type="EMBL" id="MPN62778.1"/>
    </source>
</evidence>
<proteinExistence type="predicted"/>
<dbReference type="AlphaFoldDB" id="A0A645JGE9"/>
<reference evidence="2" key="1">
    <citation type="submission" date="2019-08" db="EMBL/GenBank/DDBJ databases">
        <authorList>
            <person name="Kucharzyk K."/>
            <person name="Murdoch R.W."/>
            <person name="Higgins S."/>
            <person name="Loffler F."/>
        </authorList>
    </citation>
    <scope>NUCLEOTIDE SEQUENCE</scope>
</reference>
<dbReference type="EMBL" id="VSSQ01141311">
    <property type="protein sequence ID" value="MPN62778.1"/>
    <property type="molecule type" value="Genomic_DNA"/>
</dbReference>
<evidence type="ECO:0000256" key="1">
    <source>
        <dbReference type="SAM" id="MobiDB-lite"/>
    </source>
</evidence>
<protein>
    <submittedName>
        <fullName evidence="2">Uncharacterized protein</fullName>
    </submittedName>
</protein>
<comment type="caution">
    <text evidence="2">The sequence shown here is derived from an EMBL/GenBank/DDBJ whole genome shotgun (WGS) entry which is preliminary data.</text>
</comment>
<gene>
    <name evidence="2" type="ORF">SDC9_210531</name>
</gene>